<dbReference type="OrthoDB" id="2411356at2759"/>
<gene>
    <name evidence="1" type="ORF">CHRIB12_LOCUS4517</name>
</gene>
<proteinExistence type="predicted"/>
<evidence type="ECO:0000313" key="2">
    <source>
        <dbReference type="Proteomes" id="UP000684084"/>
    </source>
</evidence>
<accession>A0A915YVT1</accession>
<name>A0A915YVT1_9GLOM</name>
<sequence>MSQLMKKILGDTNGKDERPKWKRALEAFKRTSAVYKEKHNKSPVIDYDKIAKLVNRVFVSSGGSVPRRIESWSRAKQPFEVIEQQILTEVKKKFDSAKLLQYQTHHEAEKDVIRALLNSKEIDTDLFRKYFKDESVSEVLEANVFAYHPSRDTVTFQSQSVRYFIQKNSSIYSLKKNPLNKTAIYIFRKNIKSA</sequence>
<reference evidence="1" key="1">
    <citation type="submission" date="2020-05" db="EMBL/GenBank/DDBJ databases">
        <authorList>
            <person name="Rincon C."/>
            <person name="Sanders R I."/>
            <person name="Robbins C."/>
            <person name="Chaturvedi A."/>
        </authorList>
    </citation>
    <scope>NUCLEOTIDE SEQUENCE</scope>
    <source>
        <strain evidence="1">CHB12</strain>
    </source>
</reference>
<dbReference type="AlphaFoldDB" id="A0A915YVT1"/>
<protein>
    <submittedName>
        <fullName evidence="1">Uncharacterized protein</fullName>
    </submittedName>
</protein>
<organism evidence="1 2">
    <name type="scientific">Rhizophagus irregularis</name>
    <dbReference type="NCBI Taxonomy" id="588596"/>
    <lineage>
        <taxon>Eukaryota</taxon>
        <taxon>Fungi</taxon>
        <taxon>Fungi incertae sedis</taxon>
        <taxon>Mucoromycota</taxon>
        <taxon>Glomeromycotina</taxon>
        <taxon>Glomeromycetes</taxon>
        <taxon>Glomerales</taxon>
        <taxon>Glomeraceae</taxon>
        <taxon>Rhizophagus</taxon>
    </lineage>
</organism>
<dbReference type="Proteomes" id="UP000684084">
    <property type="component" value="Unassembled WGS sequence"/>
</dbReference>
<evidence type="ECO:0000313" key="1">
    <source>
        <dbReference type="EMBL" id="CAB5348622.1"/>
    </source>
</evidence>
<dbReference type="EMBL" id="CAGKOT010000007">
    <property type="protein sequence ID" value="CAB5348622.1"/>
    <property type="molecule type" value="Genomic_DNA"/>
</dbReference>
<comment type="caution">
    <text evidence="1">The sequence shown here is derived from an EMBL/GenBank/DDBJ whole genome shotgun (WGS) entry which is preliminary data.</text>
</comment>